<sequence length="415" mass="44080">MISIFISYSVRTTLGDLQPTFPAPGGHHVAPETPGPERRPAHCSARRTAAAPAPLPWADEGGRDGRRRPRTVRTRLGDLAAARRPGDVGGRHQGAVPAGPAPAGGARRRAELRLPAGRLGAAAADRVLRRRDHLRHHGGGREGRRQDPRHPPQARRDRPRHRAALRRRRPRPAAVGALRGDRLVPAGRPQVRLPADRRAGRRLRGRTAAGGPAGRARPGGRPRRQGAAGPLLRGRTARAGGDPRVRRGHRLPEGAAGALAAAAGPPRGVVRGRGHRQGRAADVGARAVRMARARTVPRRPAAAGGGPAAARRTRPAALAAAARAHPGRRRPARPGEPPFRTPAAASAGAQQRRRYALMRGAVRRPARPYWGRGSTDDHGGGTRWRRDITGKGTDRAARKRRSTAPSSRGATGCTS</sequence>
<accession>A0A9W4GZV5</accession>
<evidence type="ECO:0000256" key="1">
    <source>
        <dbReference type="SAM" id="MobiDB-lite"/>
    </source>
</evidence>
<feature type="compositionally biased region" description="Low complexity" evidence="1">
    <location>
        <begin position="315"/>
        <end position="324"/>
    </location>
</feature>
<feature type="compositionally biased region" description="Low complexity" evidence="1">
    <location>
        <begin position="254"/>
        <end position="269"/>
    </location>
</feature>
<dbReference type="EMBL" id="CAJVAX010000005">
    <property type="protein sequence ID" value="CAG7619552.1"/>
    <property type="molecule type" value="Genomic_DNA"/>
</dbReference>
<evidence type="ECO:0000313" key="2">
    <source>
        <dbReference type="EMBL" id="CAG7619552.1"/>
    </source>
</evidence>
<dbReference type="Proteomes" id="UP001153328">
    <property type="component" value="Unassembled WGS sequence"/>
</dbReference>
<feature type="compositionally biased region" description="Basic and acidic residues" evidence="1">
    <location>
        <begin position="139"/>
        <end position="156"/>
    </location>
</feature>
<proteinExistence type="predicted"/>
<feature type="compositionally biased region" description="Basic residues" evidence="1">
    <location>
        <begin position="128"/>
        <end position="138"/>
    </location>
</feature>
<reference evidence="2" key="1">
    <citation type="submission" date="2021-06" db="EMBL/GenBank/DDBJ databases">
        <authorList>
            <person name="Arsene-Ploetze F."/>
        </authorList>
    </citation>
    <scope>NUCLEOTIDE SEQUENCE</scope>
    <source>
        <strain evidence="2">SBRY1</strain>
    </source>
</reference>
<feature type="compositionally biased region" description="Basic residues" evidence="1">
    <location>
        <begin position="157"/>
        <end position="171"/>
    </location>
</feature>
<gene>
    <name evidence="2" type="ORF">SBRY_130089</name>
</gene>
<comment type="caution">
    <text evidence="2">The sequence shown here is derived from an EMBL/GenBank/DDBJ whole genome shotgun (WGS) entry which is preliminary data.</text>
</comment>
<evidence type="ECO:0000313" key="3">
    <source>
        <dbReference type="Proteomes" id="UP001153328"/>
    </source>
</evidence>
<feature type="compositionally biased region" description="Low complexity" evidence="1">
    <location>
        <begin position="94"/>
        <end position="105"/>
    </location>
</feature>
<feature type="compositionally biased region" description="Low complexity" evidence="1">
    <location>
        <begin position="206"/>
        <end position="216"/>
    </location>
</feature>
<feature type="region of interest" description="Disordered" evidence="1">
    <location>
        <begin position="123"/>
        <end position="415"/>
    </location>
</feature>
<dbReference type="AlphaFoldDB" id="A0A9W4GZV5"/>
<feature type="compositionally biased region" description="Basic and acidic residues" evidence="1">
    <location>
        <begin position="374"/>
        <end position="396"/>
    </location>
</feature>
<feature type="compositionally biased region" description="Polar residues" evidence="1">
    <location>
        <begin position="403"/>
        <end position="415"/>
    </location>
</feature>
<feature type="region of interest" description="Disordered" evidence="1">
    <location>
        <begin position="19"/>
        <end position="107"/>
    </location>
</feature>
<name>A0A9W4GZV5_9ACTN</name>
<feature type="compositionally biased region" description="Basic residues" evidence="1">
    <location>
        <begin position="351"/>
        <end position="366"/>
    </location>
</feature>
<protein>
    <submittedName>
        <fullName evidence="2">Uncharacterized protein</fullName>
    </submittedName>
</protein>
<keyword evidence="3" id="KW-1185">Reference proteome</keyword>
<feature type="compositionally biased region" description="Low complexity" evidence="1">
    <location>
        <begin position="42"/>
        <end position="58"/>
    </location>
</feature>
<organism evidence="2 3">
    <name type="scientific">Actinacidiphila bryophytorum</name>
    <dbReference type="NCBI Taxonomy" id="1436133"/>
    <lineage>
        <taxon>Bacteria</taxon>
        <taxon>Bacillati</taxon>
        <taxon>Actinomycetota</taxon>
        <taxon>Actinomycetes</taxon>
        <taxon>Kitasatosporales</taxon>
        <taxon>Streptomycetaceae</taxon>
        <taxon>Actinacidiphila</taxon>
    </lineage>
</organism>